<accession>A0ABD3F315</accession>
<proteinExistence type="predicted"/>
<organism evidence="1 2">
    <name type="scientific">Phytophthora oleae</name>
    <dbReference type="NCBI Taxonomy" id="2107226"/>
    <lineage>
        <taxon>Eukaryota</taxon>
        <taxon>Sar</taxon>
        <taxon>Stramenopiles</taxon>
        <taxon>Oomycota</taxon>
        <taxon>Peronosporomycetes</taxon>
        <taxon>Peronosporales</taxon>
        <taxon>Peronosporaceae</taxon>
        <taxon>Phytophthora</taxon>
    </lineage>
</organism>
<dbReference type="Proteomes" id="UP001632037">
    <property type="component" value="Unassembled WGS sequence"/>
</dbReference>
<dbReference type="EMBL" id="JBIMZQ010000037">
    <property type="protein sequence ID" value="KAL3661188.1"/>
    <property type="molecule type" value="Genomic_DNA"/>
</dbReference>
<gene>
    <name evidence="1" type="ORF">V7S43_013795</name>
</gene>
<keyword evidence="2" id="KW-1185">Reference proteome</keyword>
<reference evidence="1 2" key="1">
    <citation type="submission" date="2024-09" db="EMBL/GenBank/DDBJ databases">
        <title>Genome sequencing and assembly of Phytophthora oleae, isolate VK10A, causative agent of rot of olive drupes.</title>
        <authorList>
            <person name="Conti Taguali S."/>
            <person name="Riolo M."/>
            <person name="La Spada F."/>
            <person name="Cacciola S.O."/>
            <person name="Dionisio G."/>
        </authorList>
    </citation>
    <scope>NUCLEOTIDE SEQUENCE [LARGE SCALE GENOMIC DNA]</scope>
    <source>
        <strain evidence="1 2">VK10A</strain>
    </source>
</reference>
<name>A0ABD3F315_9STRA</name>
<protein>
    <submittedName>
        <fullName evidence="1">Uncharacterized protein</fullName>
    </submittedName>
</protein>
<comment type="caution">
    <text evidence="1">The sequence shown here is derived from an EMBL/GenBank/DDBJ whole genome shotgun (WGS) entry which is preliminary data.</text>
</comment>
<sequence length="85" mass="9494">MKELERGHTPAGIEAVMNDENKMNALSVLSVFGFPDDDDADSGNEQLHEKPEEWISGTGLRSASLWHWLHTFFSAEEASYAKKDA</sequence>
<evidence type="ECO:0000313" key="2">
    <source>
        <dbReference type="Proteomes" id="UP001632037"/>
    </source>
</evidence>
<evidence type="ECO:0000313" key="1">
    <source>
        <dbReference type="EMBL" id="KAL3661188.1"/>
    </source>
</evidence>
<dbReference type="AlphaFoldDB" id="A0ABD3F315"/>